<dbReference type="Proteomes" id="UP000736672">
    <property type="component" value="Unassembled WGS sequence"/>
</dbReference>
<reference evidence="3" key="1">
    <citation type="journal article" date="2021" name="Nat. Commun.">
        <title>Genetic determinants of endophytism in the Arabidopsis root mycobiome.</title>
        <authorList>
            <person name="Mesny F."/>
            <person name="Miyauchi S."/>
            <person name="Thiergart T."/>
            <person name="Pickel B."/>
            <person name="Atanasova L."/>
            <person name="Karlsson M."/>
            <person name="Huettel B."/>
            <person name="Barry K.W."/>
            <person name="Haridas S."/>
            <person name="Chen C."/>
            <person name="Bauer D."/>
            <person name="Andreopoulos W."/>
            <person name="Pangilinan J."/>
            <person name="LaButti K."/>
            <person name="Riley R."/>
            <person name="Lipzen A."/>
            <person name="Clum A."/>
            <person name="Drula E."/>
            <person name="Henrissat B."/>
            <person name="Kohler A."/>
            <person name="Grigoriev I.V."/>
            <person name="Martin F.M."/>
            <person name="Hacquard S."/>
        </authorList>
    </citation>
    <scope>NUCLEOTIDE SEQUENCE</scope>
    <source>
        <strain evidence="3">FSSC 5 MPI-SDFR-AT-0091</strain>
    </source>
</reference>
<sequence>MGLTVGQAIGIGIVVGFVGALVLVLCIPPTPSVQVVKDGEPAHTFTEIPQHLQQMMRREADPRIDSVRWFSRRMHTLASVQQIAEVVEFEDFISSFTETCIDALRLESLRTDRGPEDSIERSITGILERSANSALHLLAQPSEWEAAWVANEPGFIVFPEIRLVWNGYTKFSKPAVVDADTVWPIPSDDNEQADDKQTDDKQHPEVDAPEQPKPETEKLSSLEDGHSVTPEAGQEPCPTAAK</sequence>
<evidence type="ECO:0000313" key="4">
    <source>
        <dbReference type="Proteomes" id="UP000736672"/>
    </source>
</evidence>
<feature type="region of interest" description="Disordered" evidence="1">
    <location>
        <begin position="181"/>
        <end position="242"/>
    </location>
</feature>
<keyword evidence="2" id="KW-0812">Transmembrane</keyword>
<dbReference type="AlphaFoldDB" id="A0A9P9R9M9"/>
<evidence type="ECO:0000256" key="1">
    <source>
        <dbReference type="SAM" id="MobiDB-lite"/>
    </source>
</evidence>
<keyword evidence="2" id="KW-0472">Membrane</keyword>
<keyword evidence="2" id="KW-1133">Transmembrane helix</keyword>
<dbReference type="EMBL" id="JAGTJS010000004">
    <property type="protein sequence ID" value="KAH7270922.1"/>
    <property type="molecule type" value="Genomic_DNA"/>
</dbReference>
<feature type="transmembrane region" description="Helical" evidence="2">
    <location>
        <begin position="6"/>
        <end position="27"/>
    </location>
</feature>
<name>A0A9P9R9M9_FUSSL</name>
<dbReference type="OrthoDB" id="5080136at2759"/>
<evidence type="ECO:0000313" key="3">
    <source>
        <dbReference type="EMBL" id="KAH7270922.1"/>
    </source>
</evidence>
<accession>A0A9P9R9M9</accession>
<protein>
    <submittedName>
        <fullName evidence="3">Uncharacterized protein</fullName>
    </submittedName>
</protein>
<comment type="caution">
    <text evidence="3">The sequence shown here is derived from an EMBL/GenBank/DDBJ whole genome shotgun (WGS) entry which is preliminary data.</text>
</comment>
<proteinExistence type="predicted"/>
<evidence type="ECO:0000256" key="2">
    <source>
        <dbReference type="SAM" id="Phobius"/>
    </source>
</evidence>
<gene>
    <name evidence="3" type="ORF">B0J15DRAFT_590933</name>
</gene>
<keyword evidence="4" id="KW-1185">Reference proteome</keyword>
<organism evidence="3 4">
    <name type="scientific">Fusarium solani</name>
    <name type="common">Filamentous fungus</name>
    <dbReference type="NCBI Taxonomy" id="169388"/>
    <lineage>
        <taxon>Eukaryota</taxon>
        <taxon>Fungi</taxon>
        <taxon>Dikarya</taxon>
        <taxon>Ascomycota</taxon>
        <taxon>Pezizomycotina</taxon>
        <taxon>Sordariomycetes</taxon>
        <taxon>Hypocreomycetidae</taxon>
        <taxon>Hypocreales</taxon>
        <taxon>Nectriaceae</taxon>
        <taxon>Fusarium</taxon>
        <taxon>Fusarium solani species complex</taxon>
    </lineage>
</organism>
<feature type="compositionally biased region" description="Basic and acidic residues" evidence="1">
    <location>
        <begin position="193"/>
        <end position="226"/>
    </location>
</feature>